<keyword evidence="3" id="KW-0645">Protease</keyword>
<feature type="region of interest" description="Disordered" evidence="6">
    <location>
        <begin position="1208"/>
        <end position="1325"/>
    </location>
</feature>
<keyword evidence="9" id="KW-1185">Reference proteome</keyword>
<feature type="compositionally biased region" description="Basic and acidic residues" evidence="6">
    <location>
        <begin position="1142"/>
        <end position="1159"/>
    </location>
</feature>
<feature type="compositionally biased region" description="Basic and acidic residues" evidence="6">
    <location>
        <begin position="1226"/>
        <end position="1236"/>
    </location>
</feature>
<feature type="region of interest" description="Disordered" evidence="6">
    <location>
        <begin position="556"/>
        <end position="675"/>
    </location>
</feature>
<accession>A0A0D2H9T5</accession>
<dbReference type="OrthoDB" id="442460at2759"/>
<dbReference type="InterPro" id="IPR003653">
    <property type="entry name" value="Peptidase_C48_C"/>
</dbReference>
<proteinExistence type="inferred from homology"/>
<dbReference type="InterPro" id="IPR038765">
    <property type="entry name" value="Papain-like_cys_pep_sf"/>
</dbReference>
<dbReference type="GO" id="GO:0005634">
    <property type="term" value="C:nucleus"/>
    <property type="evidence" value="ECO:0007669"/>
    <property type="project" value="TreeGrafter"/>
</dbReference>
<feature type="compositionally biased region" description="Basic and acidic residues" evidence="6">
    <location>
        <begin position="1249"/>
        <end position="1260"/>
    </location>
</feature>
<organism evidence="8 9">
    <name type="scientific">Fonsecaea multimorphosa CBS 102226</name>
    <dbReference type="NCBI Taxonomy" id="1442371"/>
    <lineage>
        <taxon>Eukaryota</taxon>
        <taxon>Fungi</taxon>
        <taxon>Dikarya</taxon>
        <taxon>Ascomycota</taxon>
        <taxon>Pezizomycotina</taxon>
        <taxon>Eurotiomycetes</taxon>
        <taxon>Chaetothyriomycetidae</taxon>
        <taxon>Chaetothyriales</taxon>
        <taxon>Herpotrichiellaceae</taxon>
        <taxon>Fonsecaea</taxon>
    </lineage>
</organism>
<feature type="compositionally biased region" description="Low complexity" evidence="6">
    <location>
        <begin position="580"/>
        <end position="589"/>
    </location>
</feature>
<feature type="compositionally biased region" description="Polar residues" evidence="6">
    <location>
        <begin position="285"/>
        <end position="294"/>
    </location>
</feature>
<feature type="compositionally biased region" description="Basic and acidic residues" evidence="6">
    <location>
        <begin position="159"/>
        <end position="170"/>
    </location>
</feature>
<keyword evidence="4" id="KW-0833">Ubl conjugation pathway</keyword>
<feature type="compositionally biased region" description="Low complexity" evidence="6">
    <location>
        <begin position="1208"/>
        <end position="1225"/>
    </location>
</feature>
<evidence type="ECO:0000256" key="5">
    <source>
        <dbReference type="ARBA" id="ARBA00022801"/>
    </source>
</evidence>
<dbReference type="VEuPathDB" id="FungiDB:Z520_05946"/>
<evidence type="ECO:0000256" key="2">
    <source>
        <dbReference type="ARBA" id="ARBA00022553"/>
    </source>
</evidence>
<evidence type="ECO:0000256" key="6">
    <source>
        <dbReference type="SAM" id="MobiDB-lite"/>
    </source>
</evidence>
<dbReference type="STRING" id="1442371.A0A0D2H9T5"/>
<dbReference type="PROSITE" id="PS50600">
    <property type="entry name" value="ULP_PROTEASE"/>
    <property type="match status" value="1"/>
</dbReference>
<comment type="similarity">
    <text evidence="1">Belongs to the peptidase C48 family.</text>
</comment>
<evidence type="ECO:0000313" key="8">
    <source>
        <dbReference type="EMBL" id="KIX98645.1"/>
    </source>
</evidence>
<feature type="compositionally biased region" description="Polar residues" evidence="6">
    <location>
        <begin position="48"/>
        <end position="67"/>
    </location>
</feature>
<evidence type="ECO:0000256" key="1">
    <source>
        <dbReference type="ARBA" id="ARBA00005234"/>
    </source>
</evidence>
<evidence type="ECO:0000259" key="7">
    <source>
        <dbReference type="PROSITE" id="PS50600"/>
    </source>
</evidence>
<feature type="compositionally biased region" description="Basic and acidic residues" evidence="6">
    <location>
        <begin position="1312"/>
        <end position="1325"/>
    </location>
</feature>
<feature type="compositionally biased region" description="Basic and acidic residues" evidence="6">
    <location>
        <begin position="1011"/>
        <end position="1021"/>
    </location>
</feature>
<dbReference type="GeneID" id="27711692"/>
<feature type="compositionally biased region" description="Low complexity" evidence="6">
    <location>
        <begin position="813"/>
        <end position="823"/>
    </location>
</feature>
<dbReference type="GO" id="GO:0006508">
    <property type="term" value="P:proteolysis"/>
    <property type="evidence" value="ECO:0007669"/>
    <property type="project" value="UniProtKB-KW"/>
</dbReference>
<reference evidence="8 9" key="1">
    <citation type="submission" date="2015-01" db="EMBL/GenBank/DDBJ databases">
        <title>The Genome Sequence of Fonsecaea multimorphosa CBS 102226.</title>
        <authorList>
            <consortium name="The Broad Institute Genomics Platform"/>
            <person name="Cuomo C."/>
            <person name="de Hoog S."/>
            <person name="Gorbushina A."/>
            <person name="Stielow B."/>
            <person name="Teixiera M."/>
            <person name="Abouelleil A."/>
            <person name="Chapman S.B."/>
            <person name="Priest M."/>
            <person name="Young S.K."/>
            <person name="Wortman J."/>
            <person name="Nusbaum C."/>
            <person name="Birren B."/>
        </authorList>
    </citation>
    <scope>NUCLEOTIDE SEQUENCE [LARGE SCALE GENOMIC DNA]</scope>
    <source>
        <strain evidence="8 9">CBS 102226</strain>
    </source>
</reference>
<dbReference type="GO" id="GO:0016926">
    <property type="term" value="P:protein desumoylation"/>
    <property type="evidence" value="ECO:0007669"/>
    <property type="project" value="TreeGrafter"/>
</dbReference>
<evidence type="ECO:0000256" key="4">
    <source>
        <dbReference type="ARBA" id="ARBA00022786"/>
    </source>
</evidence>
<feature type="region of interest" description="Disordered" evidence="6">
    <location>
        <begin position="813"/>
        <end position="832"/>
    </location>
</feature>
<gene>
    <name evidence="8" type="ORF">Z520_05946</name>
</gene>
<keyword evidence="5" id="KW-0378">Hydrolase</keyword>
<dbReference type="PANTHER" id="PTHR46896">
    <property type="entry name" value="SENTRIN-SPECIFIC PROTEASE"/>
    <property type="match status" value="1"/>
</dbReference>
<dbReference type="RefSeq" id="XP_016632768.1">
    <property type="nucleotide sequence ID" value="XM_016776449.1"/>
</dbReference>
<dbReference type="InterPro" id="IPR051947">
    <property type="entry name" value="Sentrin-specific_protease"/>
</dbReference>
<feature type="region of interest" description="Disordered" evidence="6">
    <location>
        <begin position="840"/>
        <end position="864"/>
    </location>
</feature>
<feature type="compositionally biased region" description="Polar residues" evidence="6">
    <location>
        <begin position="126"/>
        <end position="144"/>
    </location>
</feature>
<feature type="compositionally biased region" description="Basic and acidic residues" evidence="6">
    <location>
        <begin position="1027"/>
        <end position="1037"/>
    </location>
</feature>
<dbReference type="GO" id="GO:0070139">
    <property type="term" value="F:SUMO-specific endopeptidase activity"/>
    <property type="evidence" value="ECO:0007669"/>
    <property type="project" value="TreeGrafter"/>
</dbReference>
<feature type="compositionally biased region" description="Polar residues" evidence="6">
    <location>
        <begin position="657"/>
        <end position="675"/>
    </location>
</feature>
<feature type="compositionally biased region" description="Basic and acidic residues" evidence="6">
    <location>
        <begin position="1104"/>
        <end position="1116"/>
    </location>
</feature>
<feature type="region of interest" description="Disordered" evidence="6">
    <location>
        <begin position="24"/>
        <end position="67"/>
    </location>
</feature>
<dbReference type="GO" id="GO:0005737">
    <property type="term" value="C:cytoplasm"/>
    <property type="evidence" value="ECO:0007669"/>
    <property type="project" value="TreeGrafter"/>
</dbReference>
<sequence>MTVPWHQVVQSTIQDLSRKGFSSLRKSKIGQTDADDNPSTAPLVPPRSNASPSQPQGGQMPRSSPTHLTKTIGAFLGAHDNAACAPIHISDDETETTAEKRQAVISRPSSTQYAFTSPKECKAPTKQFTSRSSGTTLRQRTSWSGLRDEDRSTGGLLRRHPDAVRVEGSMKKPFKTPSGPYKPCNTLNGRSAYLQERTSQARTPTNGSSSNLLPKNDIHANDHGTPNKRRKIGDWPGPGLPPASAIPVDDSQHQNDSEDELALDTKSNDRKASGQPQRPRHLNDGGNSVPSLRSRNIVGDTQVYKTDRSSPEDESAFTKASAQQRKAEKDKILESSPDVPKQPQTSPYFKYRPTRTDSNRHEEYSKRAQTAESPDALQRSDSQLASERHMTRAAPYPEMRTKDLGNLIIGEKSSSAVKKRSTKPVKEPVKEPAKKMSFILREIVYRDLLDVSGYIIDVDMSGKEVAVNVKDPLLGNEPVSLPRGINQIYKLRLGDESSSLLSLHFRTTGEEETMWLKFESRAMALDFIEMLKMIEKTLKVKYKGKDWMEQAFSNAKNVTSRQKERPPVKTEAMGTSTIRPEPTSTTDTKSTAETHASRRRDRLVDRLDAPAEAFSQSPVTSDAERLAREYAPSPQPTGHSPTMPHQVARSGADKEQLSTAQEQTESPPKVKASQTGILGIPWTKDLVYPQPGRKAAIVPFEDLKRLDDDEFLNDNLITFFMRYLETHMEKSNPEVHKRMHFFNTYFYEALSKTKGKRGINYDAVSRWTKNINLFSRDFIVVPVNENYHWYLAIICNLPYFLGQRAMKSGWSEELQSSAQQSEESGQDIHLPTDETQRTLADLSLSDDERNGQVETKTKPGRRKAVRRSLPKYDVTKPVIITLDSLGLSRSATCSQLKQYIVSEARDKRDQDIDVTELKGMTAKEIPTQSNFSDCGLYLCVYLEQFVADPYNFVRRILQREENAQKWPRKIHSQDLRSRLRQLILEMHRRQEKEPSQMEEPAIGSILINMREVSRSPSERQRPLTKQDIQEAQKRFDSITRSQPSASKSEYRDSSPDLGSNPAITENVVTRVSEAPEGSDDEKRDEDVTYGQTSVAPTDQMLDSRPTRYSDARHSRQDVQFSAVSAAKDVHPAPKSNSVLHTAPREQAAHTTRRNAEHPSEKKRRLNSAADVELRHRSRSSSRATELTDFLSGPTRMSFLLPGIQDYAARASASSSPGADAGTATAEKTKIRNRDRGGASNSSSPDPEVIAEREVDREINNLKKRKRPSGKSTALTSATEDEDQGREVHQTRRSRFSSTDRETGARRANGRAGRYDGDNEEMLFKM</sequence>
<feature type="compositionally biased region" description="Basic and acidic residues" evidence="6">
    <location>
        <begin position="590"/>
        <end position="609"/>
    </location>
</feature>
<dbReference type="PANTHER" id="PTHR46896:SF3">
    <property type="entry name" value="FI06413P-RELATED"/>
    <property type="match status" value="1"/>
</dbReference>
<name>A0A0D2H9T5_9EURO</name>
<protein>
    <recommendedName>
        <fullName evidence="7">Ubiquitin-like protease family profile domain-containing protein</fullName>
    </recommendedName>
</protein>
<feature type="compositionally biased region" description="Basic and acidic residues" evidence="6">
    <location>
        <begin position="354"/>
        <end position="366"/>
    </location>
</feature>
<dbReference type="SUPFAM" id="SSF54001">
    <property type="entry name" value="Cysteine proteinases"/>
    <property type="match status" value="1"/>
</dbReference>
<dbReference type="EMBL" id="KN848071">
    <property type="protein sequence ID" value="KIX98645.1"/>
    <property type="molecule type" value="Genomic_DNA"/>
</dbReference>
<dbReference type="Proteomes" id="UP000053411">
    <property type="component" value="Unassembled WGS sequence"/>
</dbReference>
<feature type="compositionally biased region" description="Basic and acidic residues" evidence="6">
    <location>
        <begin position="846"/>
        <end position="857"/>
    </location>
</feature>
<dbReference type="Gene3D" id="3.40.395.10">
    <property type="entry name" value="Adenoviral Proteinase, Chain A"/>
    <property type="match status" value="1"/>
</dbReference>
<keyword evidence="2" id="KW-0597">Phosphoprotein</keyword>
<evidence type="ECO:0000313" key="9">
    <source>
        <dbReference type="Proteomes" id="UP000053411"/>
    </source>
</evidence>
<feature type="region of interest" description="Disordered" evidence="6">
    <location>
        <begin position="103"/>
        <end position="392"/>
    </location>
</feature>
<evidence type="ECO:0000256" key="3">
    <source>
        <dbReference type="ARBA" id="ARBA00022670"/>
    </source>
</evidence>
<feature type="region of interest" description="Disordered" evidence="6">
    <location>
        <begin position="1011"/>
        <end position="1186"/>
    </location>
</feature>
<feature type="compositionally biased region" description="Polar residues" evidence="6">
    <location>
        <begin position="196"/>
        <end position="213"/>
    </location>
</feature>
<dbReference type="Pfam" id="PF02902">
    <property type="entry name" value="Peptidase_C48"/>
    <property type="match status" value="1"/>
</dbReference>
<feature type="domain" description="Ubiquitin-like protease family profile" evidence="7">
    <location>
        <begin position="696"/>
        <end position="945"/>
    </location>
</feature>
<feature type="compositionally biased region" description="Polar residues" evidence="6">
    <location>
        <begin position="1038"/>
        <end position="1047"/>
    </location>
</feature>